<dbReference type="EMBL" id="HE601348">
    <property type="protein sequence ID" value="CAS00368.1"/>
    <property type="molecule type" value="Genomic_DNA"/>
</dbReference>
<dbReference type="Proteomes" id="UP000008549">
    <property type="component" value="Unassembled WGS sequence"/>
</dbReference>
<reference evidence="1 2" key="1">
    <citation type="journal article" date="2003" name="PLoS Biol.">
        <title>The genome sequence of Caenorhabditis briggsae: a platform for comparative genomics.</title>
        <authorList>
            <person name="Stein L.D."/>
            <person name="Bao Z."/>
            <person name="Blasiar D."/>
            <person name="Blumenthal T."/>
            <person name="Brent M.R."/>
            <person name="Chen N."/>
            <person name="Chinwalla A."/>
            <person name="Clarke L."/>
            <person name="Clee C."/>
            <person name="Coghlan A."/>
            <person name="Coulson A."/>
            <person name="D'Eustachio P."/>
            <person name="Fitch D.H."/>
            <person name="Fulton L.A."/>
            <person name="Fulton R.E."/>
            <person name="Griffiths-Jones S."/>
            <person name="Harris T.W."/>
            <person name="Hillier L.W."/>
            <person name="Kamath R."/>
            <person name="Kuwabara P.E."/>
            <person name="Mardis E.R."/>
            <person name="Marra M.A."/>
            <person name="Miner T.L."/>
            <person name="Minx P."/>
            <person name="Mullikin J.C."/>
            <person name="Plumb R.W."/>
            <person name="Rogers J."/>
            <person name="Schein J.E."/>
            <person name="Sohrmann M."/>
            <person name="Spieth J."/>
            <person name="Stajich J.E."/>
            <person name="Wei C."/>
            <person name="Willey D."/>
            <person name="Wilson R.K."/>
            <person name="Durbin R."/>
            <person name="Waterston R.H."/>
        </authorList>
    </citation>
    <scope>NUCLEOTIDE SEQUENCE [LARGE SCALE GENOMIC DNA]</scope>
    <source>
        <strain evidence="1 2">AF16</strain>
    </source>
</reference>
<dbReference type="GeneID" id="68918294"/>
<dbReference type="KEGG" id="cbr:CBG_26829"/>
<protein>
    <submittedName>
        <fullName evidence="1">Protein CBG26829</fullName>
    </submittedName>
</protein>
<gene>
    <name evidence="1 3" type="ORF">CBG26829</name>
    <name evidence="1" type="ORF">CBG_26829</name>
</gene>
<evidence type="ECO:0000313" key="2">
    <source>
        <dbReference type="Proteomes" id="UP000008549"/>
    </source>
</evidence>
<evidence type="ECO:0000313" key="1">
    <source>
        <dbReference type="EMBL" id="CAS00368.1"/>
    </source>
</evidence>
<name>B6IKD8_CAEBR</name>
<reference evidence="1 2" key="2">
    <citation type="journal article" date="2011" name="PLoS Genet.">
        <title>Caenorhabditis briggsae recombinant inbred line genotypes reveal inter-strain incompatibility and the evolution of recombination.</title>
        <authorList>
            <person name="Ross J.A."/>
            <person name="Koboldt D.C."/>
            <person name="Staisch J.E."/>
            <person name="Chamberlin H.M."/>
            <person name="Gupta B.P."/>
            <person name="Miller R.D."/>
            <person name="Baird S.E."/>
            <person name="Haag E.S."/>
        </authorList>
    </citation>
    <scope>NUCLEOTIDE SEQUENCE [LARGE SCALE GENOMIC DNA]</scope>
    <source>
        <strain evidence="1 2">AF16</strain>
    </source>
</reference>
<dbReference type="InParanoid" id="B6IKD8"/>
<evidence type="ECO:0000313" key="3">
    <source>
        <dbReference type="WormBase" id="CBG26829"/>
    </source>
</evidence>
<dbReference type="WormBase" id="CBG26829">
    <property type="protein sequence ID" value="CBP43725"/>
    <property type="gene ID" value="WBGene00088243"/>
</dbReference>
<dbReference type="CTD" id="68918294"/>
<keyword evidence="2" id="KW-1185">Reference proteome</keyword>
<dbReference type="AlphaFoldDB" id="B6IKD8"/>
<accession>B6IKD8</accession>
<organism evidence="1 2">
    <name type="scientific">Caenorhabditis briggsae</name>
    <dbReference type="NCBI Taxonomy" id="6238"/>
    <lineage>
        <taxon>Eukaryota</taxon>
        <taxon>Metazoa</taxon>
        <taxon>Ecdysozoa</taxon>
        <taxon>Nematoda</taxon>
        <taxon>Chromadorea</taxon>
        <taxon>Rhabditida</taxon>
        <taxon>Rhabditina</taxon>
        <taxon>Rhabditomorpha</taxon>
        <taxon>Rhabditoidea</taxon>
        <taxon>Rhabditidae</taxon>
        <taxon>Peloderinae</taxon>
        <taxon>Caenorhabditis</taxon>
    </lineage>
</organism>
<sequence length="117" mass="12965">MKKVLGETNKTKSDLFSSTVPNIRSLLSQVQLPSNMGNIHKLRNGTDKISTTNDVIFTRDNIGRMKPYNQFVCDGFGQEFTEDLEASCTCAAREVLINLISLLDSTGPPIQRLLCLS</sequence>
<dbReference type="HOGENOM" id="CLU_2086943_0_0_1"/>
<dbReference type="RefSeq" id="XP_045099927.1">
    <property type="nucleotide sequence ID" value="XM_045237486.1"/>
</dbReference>
<proteinExistence type="predicted"/>